<evidence type="ECO:0000256" key="4">
    <source>
        <dbReference type="ARBA" id="ARBA00022777"/>
    </source>
</evidence>
<dbReference type="SUPFAM" id="SSF56112">
    <property type="entry name" value="Protein kinase-like (PK-like)"/>
    <property type="match status" value="1"/>
</dbReference>
<keyword evidence="2" id="KW-0808">Transferase</keyword>
<dbReference type="InterPro" id="IPR008271">
    <property type="entry name" value="Ser/Thr_kinase_AS"/>
</dbReference>
<dbReference type="EMBL" id="CAJPVJ010003338">
    <property type="protein sequence ID" value="CAG2167423.1"/>
    <property type="molecule type" value="Genomic_DNA"/>
</dbReference>
<evidence type="ECO:0000256" key="3">
    <source>
        <dbReference type="ARBA" id="ARBA00022741"/>
    </source>
</evidence>
<dbReference type="Proteomes" id="UP000728032">
    <property type="component" value="Unassembled WGS sequence"/>
</dbReference>
<keyword evidence="5" id="KW-0067">ATP-binding</keyword>
<dbReference type="Pfam" id="PF00069">
    <property type="entry name" value="Pkinase"/>
    <property type="match status" value="1"/>
</dbReference>
<reference evidence="7" key="1">
    <citation type="submission" date="2020-11" db="EMBL/GenBank/DDBJ databases">
        <authorList>
            <person name="Tran Van P."/>
        </authorList>
    </citation>
    <scope>NUCLEOTIDE SEQUENCE</scope>
</reference>
<dbReference type="OrthoDB" id="6506126at2759"/>
<dbReference type="SUPFAM" id="SSF50985">
    <property type="entry name" value="RCC1/BLIP-II"/>
    <property type="match status" value="1"/>
</dbReference>
<evidence type="ECO:0000256" key="2">
    <source>
        <dbReference type="ARBA" id="ARBA00022679"/>
    </source>
</evidence>
<sequence>MVYRLGSNNEGQLGFGRNNWGQLGRHVDMDVNVNVFGWGCNNRVQVGCGDKRLTEKEKQNVLNETQRHMKLRSELTECVQYLHEKHIIHRDLKPDNVLISMDGEIKLCDFGLAKEPNIPEMLALNIIWHLKL</sequence>
<dbReference type="EMBL" id="OC918163">
    <property type="protein sequence ID" value="CAD7648791.1"/>
    <property type="molecule type" value="Genomic_DNA"/>
</dbReference>
<evidence type="ECO:0000256" key="5">
    <source>
        <dbReference type="ARBA" id="ARBA00022840"/>
    </source>
</evidence>
<keyword evidence="8" id="KW-1185">Reference proteome</keyword>
<dbReference type="PROSITE" id="PS00108">
    <property type="entry name" value="PROTEIN_KINASE_ST"/>
    <property type="match status" value="1"/>
</dbReference>
<dbReference type="PROSITE" id="PS50011">
    <property type="entry name" value="PROTEIN_KINASE_DOM"/>
    <property type="match status" value="1"/>
</dbReference>
<dbReference type="GO" id="GO:0005524">
    <property type="term" value="F:ATP binding"/>
    <property type="evidence" value="ECO:0007669"/>
    <property type="project" value="UniProtKB-KW"/>
</dbReference>
<protein>
    <recommendedName>
        <fullName evidence="6">Protein kinase domain-containing protein</fullName>
    </recommendedName>
</protein>
<dbReference type="PANTHER" id="PTHR24351">
    <property type="entry name" value="RIBOSOMAL PROTEIN S6 KINASE"/>
    <property type="match status" value="1"/>
</dbReference>
<gene>
    <name evidence="7" type="ORF">ONB1V03_LOCUS6930</name>
</gene>
<evidence type="ECO:0000256" key="1">
    <source>
        <dbReference type="ARBA" id="ARBA00022527"/>
    </source>
</evidence>
<proteinExistence type="predicted"/>
<dbReference type="Gene3D" id="1.10.510.10">
    <property type="entry name" value="Transferase(Phosphotransferase) domain 1"/>
    <property type="match status" value="1"/>
</dbReference>
<dbReference type="InterPro" id="IPR011009">
    <property type="entry name" value="Kinase-like_dom_sf"/>
</dbReference>
<feature type="domain" description="Protein kinase" evidence="6">
    <location>
        <begin position="1"/>
        <end position="132"/>
    </location>
</feature>
<keyword evidence="3" id="KW-0547">Nucleotide-binding</keyword>
<dbReference type="GO" id="GO:0004674">
    <property type="term" value="F:protein serine/threonine kinase activity"/>
    <property type="evidence" value="ECO:0007669"/>
    <property type="project" value="UniProtKB-KW"/>
</dbReference>
<dbReference type="AlphaFoldDB" id="A0A7R9LVX2"/>
<accession>A0A7R9LVX2</accession>
<keyword evidence="4" id="KW-0418">Kinase</keyword>
<organism evidence="7">
    <name type="scientific">Oppiella nova</name>
    <dbReference type="NCBI Taxonomy" id="334625"/>
    <lineage>
        <taxon>Eukaryota</taxon>
        <taxon>Metazoa</taxon>
        <taxon>Ecdysozoa</taxon>
        <taxon>Arthropoda</taxon>
        <taxon>Chelicerata</taxon>
        <taxon>Arachnida</taxon>
        <taxon>Acari</taxon>
        <taxon>Acariformes</taxon>
        <taxon>Sarcoptiformes</taxon>
        <taxon>Oribatida</taxon>
        <taxon>Brachypylina</taxon>
        <taxon>Oppioidea</taxon>
        <taxon>Oppiidae</taxon>
        <taxon>Oppiella</taxon>
    </lineage>
</organism>
<dbReference type="InterPro" id="IPR009091">
    <property type="entry name" value="RCC1/BLIP-II"/>
</dbReference>
<keyword evidence="1" id="KW-0723">Serine/threonine-protein kinase</keyword>
<dbReference type="InterPro" id="IPR000719">
    <property type="entry name" value="Prot_kinase_dom"/>
</dbReference>
<name>A0A7R9LVX2_9ACAR</name>
<evidence type="ECO:0000313" key="7">
    <source>
        <dbReference type="EMBL" id="CAD7648791.1"/>
    </source>
</evidence>
<evidence type="ECO:0000259" key="6">
    <source>
        <dbReference type="PROSITE" id="PS50011"/>
    </source>
</evidence>
<evidence type="ECO:0000313" key="8">
    <source>
        <dbReference type="Proteomes" id="UP000728032"/>
    </source>
</evidence>